<dbReference type="GO" id="GO:0005634">
    <property type="term" value="C:nucleus"/>
    <property type="evidence" value="ECO:0007669"/>
    <property type="project" value="UniProtKB-ARBA"/>
</dbReference>
<proteinExistence type="predicted"/>
<sequence>MDAVHIKSGTWKYMVVARDDFSGWPETVGLVKLTEKAVADWFSSEWICRYGSPKEVTVDGGPESGKEFQNSVKKAGSRIRVTTTYYPESHGMVERGHKQLKGALVKICWKSGGKWKKYLPLVTLADRISTKRATGFSPFELRFGQLPVLPIDVEKKTFLAVE</sequence>
<dbReference type="AlphaFoldDB" id="A0A9Q3PP67"/>
<evidence type="ECO:0000259" key="2">
    <source>
        <dbReference type="PROSITE" id="PS50994"/>
    </source>
</evidence>
<dbReference type="PANTHER" id="PTHR37984:SF5">
    <property type="entry name" value="PROTEIN NYNRIN-LIKE"/>
    <property type="match status" value="1"/>
</dbReference>
<feature type="domain" description="Integrase catalytic" evidence="2">
    <location>
        <begin position="1"/>
        <end position="146"/>
    </location>
</feature>
<dbReference type="PANTHER" id="PTHR37984">
    <property type="entry name" value="PROTEIN CBG26694"/>
    <property type="match status" value="1"/>
</dbReference>
<evidence type="ECO:0000256" key="1">
    <source>
        <dbReference type="ARBA" id="ARBA00022884"/>
    </source>
</evidence>
<dbReference type="GO" id="GO:0015074">
    <property type="term" value="P:DNA integration"/>
    <property type="evidence" value="ECO:0007669"/>
    <property type="project" value="InterPro"/>
</dbReference>
<dbReference type="InterPro" id="IPR001584">
    <property type="entry name" value="Integrase_cat-core"/>
</dbReference>
<dbReference type="InterPro" id="IPR050951">
    <property type="entry name" value="Retrovirus_Pol_polyprotein"/>
</dbReference>
<evidence type="ECO:0000313" key="3">
    <source>
        <dbReference type="EMBL" id="MBW0569073.1"/>
    </source>
</evidence>
<dbReference type="Proteomes" id="UP000765509">
    <property type="component" value="Unassembled WGS sequence"/>
</dbReference>
<gene>
    <name evidence="3" type="ORF">O181_108788</name>
</gene>
<dbReference type="EMBL" id="AVOT02083742">
    <property type="protein sequence ID" value="MBW0569073.1"/>
    <property type="molecule type" value="Genomic_DNA"/>
</dbReference>
<accession>A0A9Q3PP67</accession>
<evidence type="ECO:0000313" key="4">
    <source>
        <dbReference type="Proteomes" id="UP000765509"/>
    </source>
</evidence>
<dbReference type="InterPro" id="IPR012337">
    <property type="entry name" value="RNaseH-like_sf"/>
</dbReference>
<keyword evidence="1" id="KW-0694">RNA-binding</keyword>
<dbReference type="SUPFAM" id="SSF53098">
    <property type="entry name" value="Ribonuclease H-like"/>
    <property type="match status" value="1"/>
</dbReference>
<dbReference type="OrthoDB" id="446925at2759"/>
<dbReference type="GO" id="GO:0003723">
    <property type="term" value="F:RNA binding"/>
    <property type="evidence" value="ECO:0007669"/>
    <property type="project" value="UniProtKB-KW"/>
</dbReference>
<protein>
    <recommendedName>
        <fullName evidence="2">Integrase catalytic domain-containing protein</fullName>
    </recommendedName>
</protein>
<dbReference type="InterPro" id="IPR036397">
    <property type="entry name" value="RNaseH_sf"/>
</dbReference>
<dbReference type="Gene3D" id="3.30.420.10">
    <property type="entry name" value="Ribonuclease H-like superfamily/Ribonuclease H"/>
    <property type="match status" value="1"/>
</dbReference>
<reference evidence="3" key="1">
    <citation type="submission" date="2021-03" db="EMBL/GenBank/DDBJ databases">
        <title>Draft genome sequence of rust myrtle Austropuccinia psidii MF-1, a brazilian biotype.</title>
        <authorList>
            <person name="Quecine M.C."/>
            <person name="Pachon D.M.R."/>
            <person name="Bonatelli M.L."/>
            <person name="Correr F.H."/>
            <person name="Franceschini L.M."/>
            <person name="Leite T.F."/>
            <person name="Margarido G.R.A."/>
            <person name="Almeida C.A."/>
            <person name="Ferrarezi J.A."/>
            <person name="Labate C.A."/>
        </authorList>
    </citation>
    <scope>NUCLEOTIDE SEQUENCE</scope>
    <source>
        <strain evidence="3">MF-1</strain>
    </source>
</reference>
<dbReference type="PROSITE" id="PS50994">
    <property type="entry name" value="INTEGRASE"/>
    <property type="match status" value="1"/>
</dbReference>
<name>A0A9Q3PP67_9BASI</name>
<comment type="caution">
    <text evidence="3">The sequence shown here is derived from an EMBL/GenBank/DDBJ whole genome shotgun (WGS) entry which is preliminary data.</text>
</comment>
<organism evidence="3 4">
    <name type="scientific">Austropuccinia psidii MF-1</name>
    <dbReference type="NCBI Taxonomy" id="1389203"/>
    <lineage>
        <taxon>Eukaryota</taxon>
        <taxon>Fungi</taxon>
        <taxon>Dikarya</taxon>
        <taxon>Basidiomycota</taxon>
        <taxon>Pucciniomycotina</taxon>
        <taxon>Pucciniomycetes</taxon>
        <taxon>Pucciniales</taxon>
        <taxon>Sphaerophragmiaceae</taxon>
        <taxon>Austropuccinia</taxon>
    </lineage>
</organism>
<keyword evidence="4" id="KW-1185">Reference proteome</keyword>